<dbReference type="InterPro" id="IPR036070">
    <property type="entry name" value="Nop_dom_sf"/>
</dbReference>
<organism evidence="9 10">
    <name type="scientific">Nematocida parisii (strain ERTm3)</name>
    <name type="common">Nematode killer fungus</name>
    <dbReference type="NCBI Taxonomy" id="935791"/>
    <lineage>
        <taxon>Eukaryota</taxon>
        <taxon>Fungi</taxon>
        <taxon>Fungi incertae sedis</taxon>
        <taxon>Microsporidia</taxon>
        <taxon>Nematocida</taxon>
    </lineage>
</organism>
<dbReference type="Pfam" id="PF01798">
    <property type="entry name" value="Nop"/>
    <property type="match status" value="1"/>
</dbReference>
<sequence length="404" mass="44955">MHILQETPVGYALFKDMPLELVELFRYTDIKNATESVIGIPEGVLPSSLLPLFSQNISTLTLSNAKLAEVLQKEAENKNMKIKICTSEDKDREIQSRLPELLSIEEKELDRYSLILAHSLCREKLKMTPQKNDAVIVQSIRVISRLDKDINNKCMRIREWYGMHCPELGELIEDNQKYIETVAVHLARILPTKESDTTDAEMELPKELSAIQGITLSAEVESALSTTLSSESTPEDAHLILSSALQLLSMFSSRESLHAHLLNRLSTVAPNLLELLGPQIAALLISAAGSLSDLARLPASSVQLLGAEKALFKSLKEGKSTPKYGLIYNSSYVGQVPQEIKGQIARTLANKIALCSRCDIAGEEEEGEYGMRLKEYMNNRISELSSRNKNKTRSAPAGNKRRKH</sequence>
<gene>
    <name evidence="9" type="ORF">NEQG_00092</name>
</gene>
<evidence type="ECO:0000256" key="2">
    <source>
        <dbReference type="ARBA" id="ARBA00009211"/>
    </source>
</evidence>
<dbReference type="InParanoid" id="I3EJC5"/>
<evidence type="ECO:0000256" key="5">
    <source>
        <dbReference type="ARBA" id="ARBA00023242"/>
    </source>
</evidence>
<dbReference type="Gene3D" id="1.10.287.4070">
    <property type="match status" value="1"/>
</dbReference>
<dbReference type="FunCoup" id="I3EJC5">
    <property type="interactions" value="337"/>
</dbReference>
<reference evidence="9" key="1">
    <citation type="submission" date="2011-01" db="EMBL/GenBank/DDBJ databases">
        <title>The Genome Sequence of Nematocida parisii strain ERTm3.</title>
        <authorList>
            <consortium name="The Broad Institute Genome Sequencing Platform"/>
            <consortium name="The Broad Institute Genome Sequencing Center for Infectious Disease"/>
            <person name="Cuomo C."/>
            <person name="Troemel E."/>
            <person name="Young S.K."/>
            <person name="Zeng Q."/>
            <person name="Gargeya S."/>
            <person name="Fitzgerald M."/>
            <person name="Haas B."/>
            <person name="Abouelleil A."/>
            <person name="Alvarado L."/>
            <person name="Arachchi H.M."/>
            <person name="Berlin A."/>
            <person name="Chapman S.B."/>
            <person name="Gearin G."/>
            <person name="Goldberg J."/>
            <person name="Griggs A."/>
            <person name="Gujja S."/>
            <person name="Hansen M."/>
            <person name="Heiman D."/>
            <person name="Howarth C."/>
            <person name="Larimer J."/>
            <person name="Lui A."/>
            <person name="MacDonald P.J.P."/>
            <person name="McCowen C."/>
            <person name="Montmayeur A."/>
            <person name="Murphy C."/>
            <person name="Neiman D."/>
            <person name="Pearson M."/>
            <person name="Priest M."/>
            <person name="Roberts A."/>
            <person name="Saif S."/>
            <person name="Shea T."/>
            <person name="Sisk P."/>
            <person name="Stolte C."/>
            <person name="Sykes S."/>
            <person name="Wortman J."/>
            <person name="Nusbaum C."/>
            <person name="Birren B."/>
        </authorList>
    </citation>
    <scope>NUCLEOTIDE SEQUENCE</scope>
    <source>
        <strain evidence="9">ERTm3</strain>
    </source>
</reference>
<dbReference type="SUPFAM" id="SSF89124">
    <property type="entry name" value="Nop domain"/>
    <property type="match status" value="1"/>
</dbReference>
<dbReference type="SMART" id="SM00931">
    <property type="entry name" value="NOSIC"/>
    <property type="match status" value="1"/>
</dbReference>
<dbReference type="HOGENOM" id="CLU_015495_5_2_1"/>
<evidence type="ECO:0000313" key="9">
    <source>
        <dbReference type="EMBL" id="EIJ89322.1"/>
    </source>
</evidence>
<dbReference type="GO" id="GO:0032040">
    <property type="term" value="C:small-subunit processome"/>
    <property type="evidence" value="ECO:0007669"/>
    <property type="project" value="InterPro"/>
</dbReference>
<dbReference type="Proteomes" id="UP000002872">
    <property type="component" value="Unassembled WGS sequence"/>
</dbReference>
<dbReference type="AlphaFoldDB" id="I3EJC5"/>
<dbReference type="PANTHER" id="PTHR10894:SF1">
    <property type="entry name" value="NUCLEOLAR PROTEIN 58"/>
    <property type="match status" value="1"/>
</dbReference>
<dbReference type="InterPro" id="IPR045056">
    <property type="entry name" value="Nop56/Nop58"/>
</dbReference>
<evidence type="ECO:0000256" key="1">
    <source>
        <dbReference type="ARBA" id="ARBA00004604"/>
    </source>
</evidence>
<dbReference type="Gene3D" id="1.10.246.90">
    <property type="entry name" value="Nop domain"/>
    <property type="match status" value="1"/>
</dbReference>
<dbReference type="OMA" id="NRMMVLA"/>
<dbReference type="GO" id="GO:0042254">
    <property type="term" value="P:ribosome biogenesis"/>
    <property type="evidence" value="ECO:0007669"/>
    <property type="project" value="UniProtKB-KW"/>
</dbReference>
<evidence type="ECO:0000313" key="10">
    <source>
        <dbReference type="Proteomes" id="UP000002872"/>
    </source>
</evidence>
<dbReference type="OrthoDB" id="6780543at2759"/>
<comment type="similarity">
    <text evidence="2">Belongs to the NOP5/NOP56 family.</text>
</comment>
<feature type="domain" description="Nop" evidence="8">
    <location>
        <begin position="268"/>
        <end position="386"/>
    </location>
</feature>
<evidence type="ECO:0000256" key="3">
    <source>
        <dbReference type="ARBA" id="ARBA00020379"/>
    </source>
</evidence>
<dbReference type="PANTHER" id="PTHR10894">
    <property type="entry name" value="NUCLEOLAR PROTEIN 5 NUCLEOLAR PROTEIN NOP5 NOP58"/>
    <property type="match status" value="1"/>
</dbReference>
<proteinExistence type="inferred from homology"/>
<comment type="function">
    <text evidence="6">Required for pre-18S rRNA processing. May bind microtubules.</text>
</comment>
<keyword evidence="4" id="KW-0690">Ribosome biogenesis</keyword>
<dbReference type="PROSITE" id="PS51358">
    <property type="entry name" value="NOP"/>
    <property type="match status" value="1"/>
</dbReference>
<feature type="region of interest" description="Disordered" evidence="7">
    <location>
        <begin position="382"/>
        <end position="404"/>
    </location>
</feature>
<evidence type="ECO:0000256" key="4">
    <source>
        <dbReference type="ARBA" id="ARBA00022517"/>
    </source>
</evidence>
<dbReference type="EMBL" id="GL870876">
    <property type="protein sequence ID" value="EIJ89322.1"/>
    <property type="molecule type" value="Genomic_DNA"/>
</dbReference>
<evidence type="ECO:0000256" key="7">
    <source>
        <dbReference type="SAM" id="MobiDB-lite"/>
    </source>
</evidence>
<dbReference type="VEuPathDB" id="MicrosporidiaDB:NEQG_00092"/>
<keyword evidence="10" id="KW-1185">Reference proteome</keyword>
<dbReference type="InterPro" id="IPR012976">
    <property type="entry name" value="NOSIC"/>
</dbReference>
<dbReference type="STRING" id="935791.I3EJC5"/>
<accession>I3EJC5</accession>
<keyword evidence="5" id="KW-0539">Nucleus</keyword>
<evidence type="ECO:0000259" key="8">
    <source>
        <dbReference type="PROSITE" id="PS51358"/>
    </source>
</evidence>
<name>I3EJC5_NEMP3</name>
<comment type="subcellular location">
    <subcellularLocation>
        <location evidence="1">Nucleus</location>
        <location evidence="1">Nucleolus</location>
    </subcellularLocation>
</comment>
<protein>
    <recommendedName>
        <fullName evidence="3">Nucleolar protein 58</fullName>
    </recommendedName>
</protein>
<evidence type="ECO:0000256" key="6">
    <source>
        <dbReference type="ARBA" id="ARBA00024837"/>
    </source>
</evidence>
<dbReference type="GO" id="GO:0031428">
    <property type="term" value="C:box C/D methylation guide snoRNP complex"/>
    <property type="evidence" value="ECO:0007669"/>
    <property type="project" value="InterPro"/>
</dbReference>
<dbReference type="InterPro" id="IPR042239">
    <property type="entry name" value="Nop_C"/>
</dbReference>
<dbReference type="InterPro" id="IPR002687">
    <property type="entry name" value="Nop_dom"/>
</dbReference>
<dbReference type="GO" id="GO:0030515">
    <property type="term" value="F:snoRNA binding"/>
    <property type="evidence" value="ECO:0007669"/>
    <property type="project" value="InterPro"/>
</dbReference>